<reference evidence="1 2" key="1">
    <citation type="submission" date="2019-05" db="EMBL/GenBank/DDBJ databases">
        <title>Another draft genome of Portunus trituberculatus and its Hox gene families provides insights of decapod evolution.</title>
        <authorList>
            <person name="Jeong J.-H."/>
            <person name="Song I."/>
            <person name="Kim S."/>
            <person name="Choi T."/>
            <person name="Kim D."/>
            <person name="Ryu S."/>
            <person name="Kim W."/>
        </authorList>
    </citation>
    <scope>NUCLEOTIDE SEQUENCE [LARGE SCALE GENOMIC DNA]</scope>
    <source>
        <tissue evidence="1">Muscle</tissue>
    </source>
</reference>
<evidence type="ECO:0000313" key="1">
    <source>
        <dbReference type="EMBL" id="MPC75440.1"/>
    </source>
</evidence>
<protein>
    <submittedName>
        <fullName evidence="1">Uncharacterized protein</fullName>
    </submittedName>
</protein>
<keyword evidence="2" id="KW-1185">Reference proteome</keyword>
<gene>
    <name evidence="1" type="ORF">E2C01_069827</name>
</gene>
<sequence>MCITRSVVTEATRDWSGLPRGACSSPIRSTVAARKNDHRRSSLNVILYWLPASSSRGNDFRWNDRNFHLINNEGCPLSWRAGPSGAGWVRRAADDSTGEH</sequence>
<dbReference type="Proteomes" id="UP000324222">
    <property type="component" value="Unassembled WGS sequence"/>
</dbReference>
<accession>A0A5B7HSK5</accession>
<proteinExistence type="predicted"/>
<name>A0A5B7HSK5_PORTR</name>
<dbReference type="EMBL" id="VSRR010041117">
    <property type="protein sequence ID" value="MPC75440.1"/>
    <property type="molecule type" value="Genomic_DNA"/>
</dbReference>
<organism evidence="1 2">
    <name type="scientific">Portunus trituberculatus</name>
    <name type="common">Swimming crab</name>
    <name type="synonym">Neptunus trituberculatus</name>
    <dbReference type="NCBI Taxonomy" id="210409"/>
    <lineage>
        <taxon>Eukaryota</taxon>
        <taxon>Metazoa</taxon>
        <taxon>Ecdysozoa</taxon>
        <taxon>Arthropoda</taxon>
        <taxon>Crustacea</taxon>
        <taxon>Multicrustacea</taxon>
        <taxon>Malacostraca</taxon>
        <taxon>Eumalacostraca</taxon>
        <taxon>Eucarida</taxon>
        <taxon>Decapoda</taxon>
        <taxon>Pleocyemata</taxon>
        <taxon>Brachyura</taxon>
        <taxon>Eubrachyura</taxon>
        <taxon>Portunoidea</taxon>
        <taxon>Portunidae</taxon>
        <taxon>Portuninae</taxon>
        <taxon>Portunus</taxon>
    </lineage>
</organism>
<dbReference type="AlphaFoldDB" id="A0A5B7HSK5"/>
<comment type="caution">
    <text evidence="1">The sequence shown here is derived from an EMBL/GenBank/DDBJ whole genome shotgun (WGS) entry which is preliminary data.</text>
</comment>
<evidence type="ECO:0000313" key="2">
    <source>
        <dbReference type="Proteomes" id="UP000324222"/>
    </source>
</evidence>